<dbReference type="Proteomes" id="UP001580407">
    <property type="component" value="Unassembled WGS sequence"/>
</dbReference>
<reference evidence="5 6" key="1">
    <citation type="submission" date="2024-09" db="EMBL/GenBank/DDBJ databases">
        <authorList>
            <person name="Ruan L."/>
        </authorList>
    </citation>
    <scope>NUCLEOTIDE SEQUENCE [LARGE SCALE GENOMIC DNA]</scope>
    <source>
        <strain evidence="5 6">D33</strain>
    </source>
</reference>
<gene>
    <name evidence="5" type="ORF">ACE3NQ_18525</name>
</gene>
<dbReference type="PRINTS" id="PR00081">
    <property type="entry name" value="GDHRDH"/>
</dbReference>
<protein>
    <submittedName>
        <fullName evidence="5">SDR family NAD(P)-dependent oxidoreductase</fullName>
        <ecNumber evidence="5">1.-.-.-</ecNumber>
    </submittedName>
</protein>
<feature type="region of interest" description="Disordered" evidence="4">
    <location>
        <begin position="269"/>
        <end position="303"/>
    </location>
</feature>
<organism evidence="5 6">
    <name type="scientific">Paenibacillus terreus</name>
    <dbReference type="NCBI Taxonomy" id="1387834"/>
    <lineage>
        <taxon>Bacteria</taxon>
        <taxon>Bacillati</taxon>
        <taxon>Bacillota</taxon>
        <taxon>Bacilli</taxon>
        <taxon>Bacillales</taxon>
        <taxon>Paenibacillaceae</taxon>
        <taxon>Paenibacillus</taxon>
    </lineage>
</organism>
<dbReference type="InterPro" id="IPR002347">
    <property type="entry name" value="SDR_fam"/>
</dbReference>
<evidence type="ECO:0000256" key="1">
    <source>
        <dbReference type="ARBA" id="ARBA00006484"/>
    </source>
</evidence>
<evidence type="ECO:0000313" key="5">
    <source>
        <dbReference type="EMBL" id="MFB5682915.1"/>
    </source>
</evidence>
<dbReference type="InterPro" id="IPR036291">
    <property type="entry name" value="NAD(P)-bd_dom_sf"/>
</dbReference>
<name>A0ABV5BBG8_9BACL</name>
<dbReference type="Gene3D" id="3.40.50.720">
    <property type="entry name" value="NAD(P)-binding Rossmann-like Domain"/>
    <property type="match status" value="1"/>
</dbReference>
<dbReference type="PANTHER" id="PTHR44196">
    <property type="entry name" value="DEHYDROGENASE/REDUCTASE SDR FAMILY MEMBER 7B"/>
    <property type="match status" value="1"/>
</dbReference>
<dbReference type="SUPFAM" id="SSF51735">
    <property type="entry name" value="NAD(P)-binding Rossmann-fold domains"/>
    <property type="match status" value="1"/>
</dbReference>
<keyword evidence="6" id="KW-1185">Reference proteome</keyword>
<dbReference type="EMBL" id="JBHILM010000021">
    <property type="protein sequence ID" value="MFB5682915.1"/>
    <property type="molecule type" value="Genomic_DNA"/>
</dbReference>
<keyword evidence="2 5" id="KW-0560">Oxidoreductase</keyword>
<evidence type="ECO:0000256" key="3">
    <source>
        <dbReference type="RuleBase" id="RU000363"/>
    </source>
</evidence>
<sequence>MNTKLRTGQTVVITGASSGFGKGVARRLASEGANLVLAARRTDLIEELARECGSAIAVTTDVSRQEDIARLTRMAIEKFGSIDVWINNAGVGAIGSFTDIPLEDHVRLIEINLLGTIYGSHYALRHFKERGAGTLINVASIAAKVAFPYYPSYSASKFAVLGLTSALYREIELEGYKDIHICSVSPWATDTPWFEHAGNYSGHTPQMKPMDDPEHVIDAMVGLIDNPQEDLEVGALTKGTAISSNLLPGLTENLNAKHIYNQIQEAPFSPGTSGSLHQPLSSGSGISGGVRERMKREDLIAKR</sequence>
<dbReference type="PANTHER" id="PTHR44196:SF1">
    <property type="entry name" value="DEHYDROGENASE_REDUCTASE SDR FAMILY MEMBER 7B"/>
    <property type="match status" value="1"/>
</dbReference>
<dbReference type="GO" id="GO:0016491">
    <property type="term" value="F:oxidoreductase activity"/>
    <property type="evidence" value="ECO:0007669"/>
    <property type="project" value="UniProtKB-KW"/>
</dbReference>
<evidence type="ECO:0000256" key="2">
    <source>
        <dbReference type="ARBA" id="ARBA00023002"/>
    </source>
</evidence>
<comment type="caution">
    <text evidence="5">The sequence shown here is derived from an EMBL/GenBank/DDBJ whole genome shotgun (WGS) entry which is preliminary data.</text>
</comment>
<dbReference type="Pfam" id="PF00106">
    <property type="entry name" value="adh_short"/>
    <property type="match status" value="1"/>
</dbReference>
<feature type="compositionally biased region" description="Polar residues" evidence="4">
    <location>
        <begin position="270"/>
        <end position="284"/>
    </location>
</feature>
<feature type="compositionally biased region" description="Basic and acidic residues" evidence="4">
    <location>
        <begin position="290"/>
        <end position="303"/>
    </location>
</feature>
<comment type="similarity">
    <text evidence="1 3">Belongs to the short-chain dehydrogenases/reductases (SDR) family.</text>
</comment>
<proteinExistence type="inferred from homology"/>
<accession>A0ABV5BBG8</accession>
<dbReference type="EC" id="1.-.-.-" evidence="5"/>
<evidence type="ECO:0000313" key="6">
    <source>
        <dbReference type="Proteomes" id="UP001580407"/>
    </source>
</evidence>
<evidence type="ECO:0000256" key="4">
    <source>
        <dbReference type="SAM" id="MobiDB-lite"/>
    </source>
</evidence>
<dbReference type="RefSeq" id="WP_375526659.1">
    <property type="nucleotide sequence ID" value="NZ_JBHILM010000021.1"/>
</dbReference>
<dbReference type="PRINTS" id="PR00080">
    <property type="entry name" value="SDRFAMILY"/>
</dbReference>